<name>A0A6P1TP30_9FIRM</name>
<feature type="domain" description="Metallo-beta-lactamase" evidence="1">
    <location>
        <begin position="19"/>
        <end position="75"/>
    </location>
</feature>
<organism evidence="2 3">
    <name type="scientific">Anaerocolumna sedimenticola</name>
    <dbReference type="NCBI Taxonomy" id="2696063"/>
    <lineage>
        <taxon>Bacteria</taxon>
        <taxon>Bacillati</taxon>
        <taxon>Bacillota</taxon>
        <taxon>Clostridia</taxon>
        <taxon>Lachnospirales</taxon>
        <taxon>Lachnospiraceae</taxon>
        <taxon>Anaerocolumna</taxon>
    </lineage>
</organism>
<dbReference type="InterPro" id="IPR036866">
    <property type="entry name" value="RibonucZ/Hydroxyglut_hydro"/>
</dbReference>
<keyword evidence="3" id="KW-1185">Reference proteome</keyword>
<accession>A0A6P1TP30</accession>
<dbReference type="SUPFAM" id="SSF56281">
    <property type="entry name" value="Metallo-hydrolase/oxidoreductase"/>
    <property type="match status" value="1"/>
</dbReference>
<protein>
    <submittedName>
        <fullName evidence="2">MBL fold metallo-hydrolase</fullName>
    </submittedName>
</protein>
<dbReference type="Pfam" id="PF00753">
    <property type="entry name" value="Lactamase_B"/>
    <property type="match status" value="1"/>
</dbReference>
<gene>
    <name evidence="2" type="ORF">Ana3638_12920</name>
</gene>
<evidence type="ECO:0000313" key="3">
    <source>
        <dbReference type="Proteomes" id="UP000464314"/>
    </source>
</evidence>
<evidence type="ECO:0000313" key="2">
    <source>
        <dbReference type="EMBL" id="QHQ61566.1"/>
    </source>
</evidence>
<dbReference type="EMBL" id="CP048000">
    <property type="protein sequence ID" value="QHQ61566.1"/>
    <property type="molecule type" value="Genomic_DNA"/>
</dbReference>
<reference evidence="2 3" key="1">
    <citation type="submission" date="2020-01" db="EMBL/GenBank/DDBJ databases">
        <title>Genome analysis of Anaerocolumna sp. CBA3638.</title>
        <authorList>
            <person name="Kim J."/>
            <person name="Roh S.W."/>
        </authorList>
    </citation>
    <scope>NUCLEOTIDE SEQUENCE [LARGE SCALE GENOMIC DNA]</scope>
    <source>
        <strain evidence="2 3">CBA3638</strain>
    </source>
</reference>
<keyword evidence="2" id="KW-0378">Hydrolase</keyword>
<dbReference type="Gene3D" id="3.60.15.10">
    <property type="entry name" value="Ribonuclease Z/Hydroxyacylglutathione hydrolase-like"/>
    <property type="match status" value="1"/>
</dbReference>
<dbReference type="RefSeq" id="WP_161838391.1">
    <property type="nucleotide sequence ID" value="NZ_CP048000.1"/>
</dbReference>
<dbReference type="Proteomes" id="UP000464314">
    <property type="component" value="Chromosome"/>
</dbReference>
<proteinExistence type="predicted"/>
<dbReference type="KEGG" id="anr:Ana3638_12920"/>
<dbReference type="InterPro" id="IPR001279">
    <property type="entry name" value="Metallo-B-lactamas"/>
</dbReference>
<dbReference type="GO" id="GO:0016787">
    <property type="term" value="F:hydrolase activity"/>
    <property type="evidence" value="ECO:0007669"/>
    <property type="project" value="UniProtKB-KW"/>
</dbReference>
<sequence>MTSYNTVKIAKGFYSIEQDFVRSFLIEGDKEALLIDTGVGGGNLKEYVEQITKLPVTVIFTHGDGDHVGVLVSLRNVLCILLNLTIIRISMRIEIRFLWNLSGREISSTWAVTVSR</sequence>
<dbReference type="AlphaFoldDB" id="A0A6P1TP30"/>
<evidence type="ECO:0000259" key="1">
    <source>
        <dbReference type="Pfam" id="PF00753"/>
    </source>
</evidence>